<dbReference type="AlphaFoldDB" id="A0A0R2D8M1"/>
<evidence type="ECO:0000313" key="3">
    <source>
        <dbReference type="Proteomes" id="UP000051638"/>
    </source>
</evidence>
<reference evidence="2 3" key="1">
    <citation type="journal article" date="2015" name="Genome Announc.">
        <title>Expanding the biotechnology potential of lactobacilli through comparative genomics of 213 strains and associated genera.</title>
        <authorList>
            <person name="Sun Z."/>
            <person name="Harris H.M."/>
            <person name="McCann A."/>
            <person name="Guo C."/>
            <person name="Argimon S."/>
            <person name="Zhang W."/>
            <person name="Yang X."/>
            <person name="Jeffery I.B."/>
            <person name="Cooney J.C."/>
            <person name="Kagawa T.F."/>
            <person name="Liu W."/>
            <person name="Song Y."/>
            <person name="Salvetti E."/>
            <person name="Wrobel A."/>
            <person name="Rasinkangas P."/>
            <person name="Parkhill J."/>
            <person name="Rea M.C."/>
            <person name="O'Sullivan O."/>
            <person name="Ritari J."/>
            <person name="Douillard F.P."/>
            <person name="Paul Ross R."/>
            <person name="Yang R."/>
            <person name="Briner A.E."/>
            <person name="Felis G.E."/>
            <person name="de Vos W.M."/>
            <person name="Barrangou R."/>
            <person name="Klaenhammer T.R."/>
            <person name="Caufield P.W."/>
            <person name="Cui Y."/>
            <person name="Zhang H."/>
            <person name="O'Toole P.W."/>
        </authorList>
    </citation>
    <scope>NUCLEOTIDE SEQUENCE [LARGE SCALE GENOMIC DNA]</scope>
    <source>
        <strain evidence="2 3">DSM 20253</strain>
    </source>
</reference>
<keyword evidence="3" id="KW-1185">Reference proteome</keyword>
<dbReference type="STRING" id="1423796.FC24_GL000041"/>
<comment type="caution">
    <text evidence="2">The sequence shown here is derived from an EMBL/GenBank/DDBJ whole genome shotgun (WGS) entry which is preliminary data.</text>
</comment>
<sequence length="118" mass="13429">MQFDFKGGHMMVPTIIYWGSVLVLAVWLIWNVGFSIKYLISGERGNLWAFAFLNIFALIFGLLVVWAYGQNGFLEWALATDSSQVQQTAWLAINNWINVALIIIQFFLGRTKQAQPAK</sequence>
<name>A0A0R2D8M1_9LACO</name>
<feature type="transmembrane region" description="Helical" evidence="1">
    <location>
        <begin position="89"/>
        <end position="108"/>
    </location>
</feature>
<evidence type="ECO:0000256" key="1">
    <source>
        <dbReference type="SAM" id="Phobius"/>
    </source>
</evidence>
<keyword evidence="1" id="KW-0472">Membrane</keyword>
<dbReference type="PATRIC" id="fig|1423796.3.peg.43"/>
<dbReference type="EMBL" id="AYYI01000010">
    <property type="protein sequence ID" value="KRM99498.1"/>
    <property type="molecule type" value="Genomic_DNA"/>
</dbReference>
<protein>
    <recommendedName>
        <fullName evidence="4">Integral membrane protein</fullName>
    </recommendedName>
</protein>
<accession>A0A0R2D8M1</accession>
<keyword evidence="1" id="KW-0812">Transmembrane</keyword>
<evidence type="ECO:0000313" key="2">
    <source>
        <dbReference type="EMBL" id="KRM99498.1"/>
    </source>
</evidence>
<keyword evidence="1" id="KW-1133">Transmembrane helix</keyword>
<feature type="transmembrane region" description="Helical" evidence="1">
    <location>
        <begin position="47"/>
        <end position="69"/>
    </location>
</feature>
<gene>
    <name evidence="2" type="ORF">FC24_GL000041</name>
</gene>
<evidence type="ECO:0008006" key="4">
    <source>
        <dbReference type="Google" id="ProtNLM"/>
    </source>
</evidence>
<feature type="transmembrane region" description="Helical" evidence="1">
    <location>
        <begin position="15"/>
        <end position="40"/>
    </location>
</feature>
<dbReference type="Proteomes" id="UP000051638">
    <property type="component" value="Unassembled WGS sequence"/>
</dbReference>
<organism evidence="2 3">
    <name type="scientific">Loigolactobacillus rennini DSM 20253</name>
    <dbReference type="NCBI Taxonomy" id="1423796"/>
    <lineage>
        <taxon>Bacteria</taxon>
        <taxon>Bacillati</taxon>
        <taxon>Bacillota</taxon>
        <taxon>Bacilli</taxon>
        <taxon>Lactobacillales</taxon>
        <taxon>Lactobacillaceae</taxon>
        <taxon>Loigolactobacillus</taxon>
    </lineage>
</organism>
<proteinExistence type="predicted"/>